<dbReference type="SUPFAM" id="SSF47413">
    <property type="entry name" value="lambda repressor-like DNA-binding domains"/>
    <property type="match status" value="1"/>
</dbReference>
<dbReference type="EMBL" id="JACSPM010000001">
    <property type="protein sequence ID" value="MBD8022639.1"/>
    <property type="molecule type" value="Genomic_DNA"/>
</dbReference>
<dbReference type="PROSITE" id="PS00356">
    <property type="entry name" value="HTH_LACI_1"/>
    <property type="match status" value="1"/>
</dbReference>
<keyword evidence="1" id="KW-0805">Transcription regulation</keyword>
<dbReference type="InterPro" id="IPR028082">
    <property type="entry name" value="Peripla_BP_I"/>
</dbReference>
<comment type="caution">
    <text evidence="5">The sequence shown here is derived from an EMBL/GenBank/DDBJ whole genome shotgun (WGS) entry which is preliminary data.</text>
</comment>
<name>A0ABR8WZZ7_9MICO</name>
<accession>A0ABR8WZZ7</accession>
<dbReference type="Gene3D" id="3.40.50.2300">
    <property type="match status" value="2"/>
</dbReference>
<keyword evidence="3" id="KW-0804">Transcription</keyword>
<evidence type="ECO:0000256" key="2">
    <source>
        <dbReference type="ARBA" id="ARBA00023125"/>
    </source>
</evidence>
<evidence type="ECO:0000256" key="3">
    <source>
        <dbReference type="ARBA" id="ARBA00023163"/>
    </source>
</evidence>
<reference evidence="5 6" key="1">
    <citation type="submission" date="2020-08" db="EMBL/GenBank/DDBJ databases">
        <title>A Genomic Blueprint of the Chicken Gut Microbiome.</title>
        <authorList>
            <person name="Gilroy R."/>
            <person name="Ravi A."/>
            <person name="Getino M."/>
            <person name="Pursley I."/>
            <person name="Horton D.L."/>
            <person name="Alikhan N.-F."/>
            <person name="Baker D."/>
            <person name="Gharbi K."/>
            <person name="Hall N."/>
            <person name="Watson M."/>
            <person name="Adriaenssens E.M."/>
            <person name="Foster-Nyarko E."/>
            <person name="Jarju S."/>
            <person name="Secka A."/>
            <person name="Antonio M."/>
            <person name="Oren A."/>
            <person name="Chaudhuri R."/>
            <person name="La Ragione R.M."/>
            <person name="Hildebrand F."/>
            <person name="Pallen M.J."/>
        </authorList>
    </citation>
    <scope>NUCLEOTIDE SEQUENCE [LARGE SCALE GENOMIC DNA]</scope>
    <source>
        <strain evidence="5 6">Sa1CUA4</strain>
    </source>
</reference>
<evidence type="ECO:0000256" key="1">
    <source>
        <dbReference type="ARBA" id="ARBA00023015"/>
    </source>
</evidence>
<dbReference type="PROSITE" id="PS50932">
    <property type="entry name" value="HTH_LACI_2"/>
    <property type="match status" value="1"/>
</dbReference>
<dbReference type="InterPro" id="IPR046335">
    <property type="entry name" value="LacI/GalR-like_sensor"/>
</dbReference>
<evidence type="ECO:0000259" key="4">
    <source>
        <dbReference type="PROSITE" id="PS50932"/>
    </source>
</evidence>
<dbReference type="Pfam" id="PF13377">
    <property type="entry name" value="Peripla_BP_3"/>
    <property type="match status" value="1"/>
</dbReference>
<organism evidence="5 6">
    <name type="scientific">Microbacterium gallinarum</name>
    <dbReference type="NCBI Taxonomy" id="2762209"/>
    <lineage>
        <taxon>Bacteria</taxon>
        <taxon>Bacillati</taxon>
        <taxon>Actinomycetota</taxon>
        <taxon>Actinomycetes</taxon>
        <taxon>Micrococcales</taxon>
        <taxon>Microbacteriaceae</taxon>
        <taxon>Microbacterium</taxon>
    </lineage>
</organism>
<protein>
    <submittedName>
        <fullName evidence="5">LacI family DNA-binding transcriptional regulator</fullName>
    </submittedName>
</protein>
<dbReference type="InterPro" id="IPR010982">
    <property type="entry name" value="Lambda_DNA-bd_dom_sf"/>
</dbReference>
<dbReference type="RefSeq" id="WP_191764242.1">
    <property type="nucleotide sequence ID" value="NZ_JACSPM010000001.1"/>
</dbReference>
<dbReference type="CDD" id="cd06267">
    <property type="entry name" value="PBP1_LacI_sugar_binding-like"/>
    <property type="match status" value="1"/>
</dbReference>
<dbReference type="CDD" id="cd01392">
    <property type="entry name" value="HTH_LacI"/>
    <property type="match status" value="1"/>
</dbReference>
<sequence length="331" mass="35686">MQDVADRAGVSAQTVSNVINGRTERVGAETIDRVTRVIDELGYRLNQSARSLRKGRTGIIGLGLPVLASEYYSELAERLSVRFAERGIRLVAENTGGAMAAEVESLAASHLETYDGFILAVAASESVDLNRLLPTKPIVLLGERALSSRFDHVLMDNVAGACIATGHLLDRGSESLVALGGDRSGPESVQTLRTRGFDEAHRERGLQARPERIVNGGLDMADGYREVCALLDRGIGFDGIFALTDSCAHGALRALADRRVRVPADVQVVGFDNVRASAYSTPRLTTIEPGNDEMADEIVRVMMARLQAGATPGERHRSTAHARLVVRESTR</sequence>
<dbReference type="Proteomes" id="UP000602532">
    <property type="component" value="Unassembled WGS sequence"/>
</dbReference>
<evidence type="ECO:0000313" key="5">
    <source>
        <dbReference type="EMBL" id="MBD8022639.1"/>
    </source>
</evidence>
<keyword evidence="2 5" id="KW-0238">DNA-binding</keyword>
<proteinExistence type="predicted"/>
<keyword evidence="6" id="KW-1185">Reference proteome</keyword>
<evidence type="ECO:0000313" key="6">
    <source>
        <dbReference type="Proteomes" id="UP000602532"/>
    </source>
</evidence>
<dbReference type="SMART" id="SM00354">
    <property type="entry name" value="HTH_LACI"/>
    <property type="match status" value="1"/>
</dbReference>
<dbReference type="Pfam" id="PF00356">
    <property type="entry name" value="LacI"/>
    <property type="match status" value="1"/>
</dbReference>
<dbReference type="SUPFAM" id="SSF53822">
    <property type="entry name" value="Periplasmic binding protein-like I"/>
    <property type="match status" value="1"/>
</dbReference>
<feature type="domain" description="HTH lacI-type" evidence="4">
    <location>
        <begin position="1"/>
        <end position="54"/>
    </location>
</feature>
<dbReference type="PANTHER" id="PTHR30146">
    <property type="entry name" value="LACI-RELATED TRANSCRIPTIONAL REPRESSOR"/>
    <property type="match status" value="1"/>
</dbReference>
<dbReference type="Gene3D" id="1.10.260.40">
    <property type="entry name" value="lambda repressor-like DNA-binding domains"/>
    <property type="match status" value="1"/>
</dbReference>
<dbReference type="GO" id="GO:0003677">
    <property type="term" value="F:DNA binding"/>
    <property type="evidence" value="ECO:0007669"/>
    <property type="project" value="UniProtKB-KW"/>
</dbReference>
<dbReference type="InterPro" id="IPR000843">
    <property type="entry name" value="HTH_LacI"/>
</dbReference>
<dbReference type="PANTHER" id="PTHR30146:SF109">
    <property type="entry name" value="HTH-TYPE TRANSCRIPTIONAL REGULATOR GALS"/>
    <property type="match status" value="1"/>
</dbReference>
<gene>
    <name evidence="5" type="ORF">H9622_03415</name>
</gene>